<protein>
    <submittedName>
        <fullName evidence="1">Uncharacterized protein</fullName>
    </submittedName>
</protein>
<organism evidence="1 2">
    <name type="scientific">Rangifer tarandus platyrhynchus</name>
    <name type="common">Svalbard reindeer</name>
    <dbReference type="NCBI Taxonomy" id="3082113"/>
    <lineage>
        <taxon>Eukaryota</taxon>
        <taxon>Metazoa</taxon>
        <taxon>Chordata</taxon>
        <taxon>Craniata</taxon>
        <taxon>Vertebrata</taxon>
        <taxon>Euteleostomi</taxon>
        <taxon>Mammalia</taxon>
        <taxon>Eutheria</taxon>
        <taxon>Laurasiatheria</taxon>
        <taxon>Artiodactyla</taxon>
        <taxon>Ruminantia</taxon>
        <taxon>Pecora</taxon>
        <taxon>Cervidae</taxon>
        <taxon>Odocoileinae</taxon>
        <taxon>Rangifer</taxon>
    </lineage>
</organism>
<reference evidence="1" key="2">
    <citation type="submission" date="2025-03" db="EMBL/GenBank/DDBJ databases">
        <authorList>
            <consortium name="ELIXIR-Norway"/>
            <consortium name="Elixir Norway"/>
        </authorList>
    </citation>
    <scope>NUCLEOTIDE SEQUENCE</scope>
</reference>
<accession>A0AC59ZFS0</accession>
<sequence length="136" mass="14567">MAEVDSQCGHASHLETPDPHKQTSEIQWARLNKVNPAIHPPRAEGLGKPHPHARSRLAKWCEGWNGRKGLRDDREGPPPHACGETLGRMGLDPPPGSLPALLGCEPLGLGPHERWAHPAPATGRPPAPSSLPTTLS</sequence>
<reference evidence="1" key="1">
    <citation type="submission" date="2023-05" db="EMBL/GenBank/DDBJ databases">
        <authorList>
            <consortium name="ELIXIR-Norway"/>
        </authorList>
    </citation>
    <scope>NUCLEOTIDE SEQUENCE</scope>
</reference>
<gene>
    <name evidence="1" type="ORF">MRATA1EN22A_LOCUS17857</name>
</gene>
<proteinExistence type="predicted"/>
<evidence type="ECO:0000313" key="2">
    <source>
        <dbReference type="Proteomes" id="UP001162501"/>
    </source>
</evidence>
<dbReference type="Proteomes" id="UP001162501">
    <property type="component" value="Chromosome 28"/>
</dbReference>
<dbReference type="EMBL" id="OX596112">
    <property type="protein sequence ID" value="CAN0405541.1"/>
    <property type="molecule type" value="Genomic_DNA"/>
</dbReference>
<name>A0AC59ZFS0_RANTA</name>
<evidence type="ECO:0000313" key="1">
    <source>
        <dbReference type="EMBL" id="CAN0405541.1"/>
    </source>
</evidence>